<protein>
    <submittedName>
        <fullName evidence="1">Uncharacterized protein</fullName>
    </submittedName>
</protein>
<comment type="caution">
    <text evidence="1">The sequence shown here is derived from an EMBL/GenBank/DDBJ whole genome shotgun (WGS) entry which is preliminary data.</text>
</comment>
<evidence type="ECO:0000313" key="1">
    <source>
        <dbReference type="EMBL" id="KAG2216423.1"/>
    </source>
</evidence>
<gene>
    <name evidence="1" type="ORF">INT45_001380</name>
</gene>
<dbReference type="AlphaFoldDB" id="A0A8H7RTM0"/>
<dbReference type="Proteomes" id="UP000646827">
    <property type="component" value="Unassembled WGS sequence"/>
</dbReference>
<organism evidence="1 2">
    <name type="scientific">Circinella minor</name>
    <dbReference type="NCBI Taxonomy" id="1195481"/>
    <lineage>
        <taxon>Eukaryota</taxon>
        <taxon>Fungi</taxon>
        <taxon>Fungi incertae sedis</taxon>
        <taxon>Mucoromycota</taxon>
        <taxon>Mucoromycotina</taxon>
        <taxon>Mucoromycetes</taxon>
        <taxon>Mucorales</taxon>
        <taxon>Lichtheimiaceae</taxon>
        <taxon>Circinella</taxon>
    </lineage>
</organism>
<dbReference type="EMBL" id="JAEPRB010000408">
    <property type="protein sequence ID" value="KAG2216423.1"/>
    <property type="molecule type" value="Genomic_DNA"/>
</dbReference>
<proteinExistence type="predicted"/>
<name>A0A8H7RTM0_9FUNG</name>
<sequence>MDLNQSIQTTSFTWGNNLTVDQDGGLIDANQQQQRVEYNAQEVVEMEEPNEAEKEENERLRVLDVRCFQLMQEFAQKKASLAVELGASLEEVERRCGNHITRLFMTTKARSGWNSFVAKKRSQELETTRLLKETNKERIKRYSQEYTPDVKADFKAKAEKHNLDLGLKGYVALADLTPRANKLRSEYAKDVYSRKWEESFGCVAKHWQKAPDMQIYKPSLTSFARARWLMITLHTLQAILYLKATMVNQILARQNDNALKGLVRMMYFIYTNIYADLIGLRHAGPVQETINYIKEEIRKLYNAQAPSFGQLQAKIPWTELRKGKDRYVLLDPLPENVRFGEPSRDLKSKNDIGLD</sequence>
<evidence type="ECO:0000313" key="2">
    <source>
        <dbReference type="Proteomes" id="UP000646827"/>
    </source>
</evidence>
<keyword evidence="2" id="KW-1185">Reference proteome</keyword>
<accession>A0A8H7RTM0</accession>
<reference evidence="1 2" key="1">
    <citation type="submission" date="2020-12" db="EMBL/GenBank/DDBJ databases">
        <title>Metabolic potential, ecology and presence of endohyphal bacteria is reflected in genomic diversity of Mucoromycotina.</title>
        <authorList>
            <person name="Muszewska A."/>
            <person name="Okrasinska A."/>
            <person name="Steczkiewicz K."/>
            <person name="Drgas O."/>
            <person name="Orlowska M."/>
            <person name="Perlinska-Lenart U."/>
            <person name="Aleksandrzak-Piekarczyk T."/>
            <person name="Szatraj K."/>
            <person name="Zielenkiewicz U."/>
            <person name="Pilsyk S."/>
            <person name="Malc E."/>
            <person name="Mieczkowski P."/>
            <person name="Kruszewska J.S."/>
            <person name="Biernat P."/>
            <person name="Pawlowska J."/>
        </authorList>
    </citation>
    <scope>NUCLEOTIDE SEQUENCE [LARGE SCALE GENOMIC DNA]</scope>
    <source>
        <strain evidence="1 2">CBS 142.35</strain>
    </source>
</reference>